<name>A0A3G5ABZ0_9VIRU</name>
<gene>
    <name evidence="1" type="ORF">Hyperionvirus36_23</name>
</gene>
<dbReference type="InterPro" id="IPR011050">
    <property type="entry name" value="Pectin_lyase_fold/virulence"/>
</dbReference>
<dbReference type="EMBL" id="MK072418">
    <property type="protein sequence ID" value="AYV84746.1"/>
    <property type="molecule type" value="Genomic_DNA"/>
</dbReference>
<proteinExistence type="predicted"/>
<dbReference type="SMART" id="SM00710">
    <property type="entry name" value="PbH1"/>
    <property type="match status" value="6"/>
</dbReference>
<sequence length="489" mass="53486">MTENNFKADNKAFAKNQINREIDTILTKIDTILEENDESNRPCKCHSKCKTICQSNIKDNIIIINTPGNYCLGEDLVFNTPHDPSSTAILINSPDVNLNLNQHVINGTKIVRFGIRVLGNNITISNGIIENFSQTGMFLIAGDNITLTSLKIINIIGLERLTFITGIFAQTIRNFTIDNCLIDTITSEFANNSMDGLRIEFGSNLIMKDCIIRNCTGGLQISGISILRTVGIKMVNITINSITKFQPFERIDETKGINLNGCLEFNLSGINIYGVIGETSRVVGIQITGNGESMPLITALSVIENCNVAYISCPKGDFLTFAMGIRCHQHPRLNVINSNVFNVISKGDGQAFGFADSNSTIIYNNCIASSISAIATATGFGFDIYSFFSDQHSLDIIFNACIAENCLGNKGIGFDLFRHLNCLYNNCITKSNNYGILNDGPVTNPNDPVSTVPNDSRNNTIKNIIATNNTESGILDTTNKNTYISSTIT</sequence>
<dbReference type="InterPro" id="IPR006626">
    <property type="entry name" value="PbH1"/>
</dbReference>
<reference evidence="1" key="1">
    <citation type="submission" date="2018-10" db="EMBL/GenBank/DDBJ databases">
        <title>Hidden diversity of soil giant viruses.</title>
        <authorList>
            <person name="Schulz F."/>
            <person name="Alteio L."/>
            <person name="Goudeau D."/>
            <person name="Ryan E.M."/>
            <person name="Malmstrom R.R."/>
            <person name="Blanchard J."/>
            <person name="Woyke T."/>
        </authorList>
    </citation>
    <scope>NUCLEOTIDE SEQUENCE</scope>
    <source>
        <strain evidence="1">HYV1</strain>
    </source>
</reference>
<dbReference type="SUPFAM" id="SSF51126">
    <property type="entry name" value="Pectin lyase-like"/>
    <property type="match status" value="1"/>
</dbReference>
<evidence type="ECO:0000313" key="1">
    <source>
        <dbReference type="EMBL" id="AYV84746.1"/>
    </source>
</evidence>
<organism evidence="1">
    <name type="scientific">Hyperionvirus sp</name>
    <dbReference type="NCBI Taxonomy" id="2487770"/>
    <lineage>
        <taxon>Viruses</taxon>
        <taxon>Varidnaviria</taxon>
        <taxon>Bamfordvirae</taxon>
        <taxon>Nucleocytoviricota</taxon>
        <taxon>Megaviricetes</taxon>
        <taxon>Imitervirales</taxon>
        <taxon>Mimiviridae</taxon>
        <taxon>Klosneuvirinae</taxon>
    </lineage>
</organism>
<evidence type="ECO:0008006" key="2">
    <source>
        <dbReference type="Google" id="ProtNLM"/>
    </source>
</evidence>
<accession>A0A3G5ABZ0</accession>
<protein>
    <recommendedName>
        <fullName evidence="2">Right handed beta helix domain-containing protein</fullName>
    </recommendedName>
</protein>